<dbReference type="PANTHER" id="PTHR38446">
    <property type="entry name" value="BLL0914 PROTEIN"/>
    <property type="match status" value="1"/>
</dbReference>
<accession>A0A179B668</accession>
<keyword evidence="1" id="KW-0472">Membrane</keyword>
<feature type="transmembrane region" description="Helical" evidence="1">
    <location>
        <begin position="81"/>
        <end position="101"/>
    </location>
</feature>
<dbReference type="EMBL" id="LVZK01000001">
    <property type="protein sequence ID" value="OAP86910.1"/>
    <property type="molecule type" value="Genomic_DNA"/>
</dbReference>
<dbReference type="AlphaFoldDB" id="A0A179B668"/>
<dbReference type="RefSeq" id="WP_064231541.1">
    <property type="nucleotide sequence ID" value="NZ_LVZK01000001.1"/>
</dbReference>
<proteinExistence type="predicted"/>
<organism evidence="2 3">
    <name type="scientific">Peptidiphaga gingivicola</name>
    <dbReference type="NCBI Taxonomy" id="2741497"/>
    <lineage>
        <taxon>Bacteria</taxon>
        <taxon>Bacillati</taxon>
        <taxon>Actinomycetota</taxon>
        <taxon>Actinomycetes</taxon>
        <taxon>Actinomycetales</taxon>
        <taxon>Actinomycetaceae</taxon>
        <taxon>Peptidiphaga</taxon>
    </lineage>
</organism>
<dbReference type="InterPro" id="IPR009732">
    <property type="entry name" value="DUF1304"/>
</dbReference>
<dbReference type="Pfam" id="PF06993">
    <property type="entry name" value="DUF1304"/>
    <property type="match status" value="1"/>
</dbReference>
<dbReference type="OrthoDB" id="9803832at2"/>
<comment type="caution">
    <text evidence="2">The sequence shown here is derived from an EMBL/GenBank/DDBJ whole genome shotgun (WGS) entry which is preliminary data.</text>
</comment>
<evidence type="ECO:0008006" key="4">
    <source>
        <dbReference type="Google" id="ProtNLM"/>
    </source>
</evidence>
<keyword evidence="1" id="KW-0812">Transmembrane</keyword>
<gene>
    <name evidence="2" type="ORF">A4H34_07330</name>
</gene>
<evidence type="ECO:0000313" key="3">
    <source>
        <dbReference type="Proteomes" id="UP000078368"/>
    </source>
</evidence>
<keyword evidence="3" id="KW-1185">Reference proteome</keyword>
<dbReference type="STRING" id="1823756.A4H34_07330"/>
<name>A0A179B668_9ACTO</name>
<feature type="transmembrane region" description="Helical" evidence="1">
    <location>
        <begin position="6"/>
        <end position="23"/>
    </location>
</feature>
<feature type="transmembrane region" description="Helical" evidence="1">
    <location>
        <begin position="55"/>
        <end position="75"/>
    </location>
</feature>
<protein>
    <recommendedName>
        <fullName evidence="4">Epimerase</fullName>
    </recommendedName>
</protein>
<evidence type="ECO:0000313" key="2">
    <source>
        <dbReference type="EMBL" id="OAP86910.1"/>
    </source>
</evidence>
<dbReference type="Proteomes" id="UP000078368">
    <property type="component" value="Unassembled WGS sequence"/>
</dbReference>
<dbReference type="PANTHER" id="PTHR38446:SF1">
    <property type="entry name" value="BLL0914 PROTEIN"/>
    <property type="match status" value="1"/>
</dbReference>
<keyword evidence="1" id="KW-1133">Transmembrane helix</keyword>
<sequence length="129" mass="13243">MIVAGLIFAAVAAFIHIYIFYLESIAWESERARAAFGTGSVEEARTTKFMAFNQGFYNLFLALLAIVGIAAWAAGASAVGLTLAFAGTGSMLAAAAVLFIASAPHRGAAVKQGAFPLLAVGSLGLGLML</sequence>
<evidence type="ECO:0000256" key="1">
    <source>
        <dbReference type="SAM" id="Phobius"/>
    </source>
</evidence>
<reference evidence="2 3" key="1">
    <citation type="submission" date="2016-04" db="EMBL/GenBank/DDBJ databases">
        <title>Peptidophaga gingivicola gen. nov., sp. nov., isolated from human subgingival plaque.</title>
        <authorList>
            <person name="Beall C.J."/>
            <person name="Mokrzan E.M."/>
            <person name="Griffen A.L."/>
            <person name="Leys E.J."/>
        </authorList>
    </citation>
    <scope>NUCLEOTIDE SEQUENCE [LARGE SCALE GENOMIC DNA]</scope>
    <source>
        <strain evidence="2 3">BA112</strain>
    </source>
</reference>